<feature type="active site" description="Proton acceptor" evidence="7">
    <location>
        <position position="145"/>
    </location>
</feature>
<feature type="active site" evidence="7">
    <location>
        <position position="197"/>
    </location>
</feature>
<protein>
    <submittedName>
        <fullName evidence="14">D-alanyl-D-alanine carboxypeptidase</fullName>
    </submittedName>
</protein>
<evidence type="ECO:0000256" key="1">
    <source>
        <dbReference type="ARBA" id="ARBA00007164"/>
    </source>
</evidence>
<feature type="active site" description="Acyl-ester intermediate" evidence="7">
    <location>
        <position position="142"/>
    </location>
</feature>
<keyword evidence="4" id="KW-0133">Cell shape</keyword>
<proteinExistence type="inferred from homology"/>
<feature type="region of interest" description="Disordered" evidence="10">
    <location>
        <begin position="28"/>
        <end position="89"/>
    </location>
</feature>
<dbReference type="PANTHER" id="PTHR21581:SF33">
    <property type="entry name" value="D-ALANYL-D-ALANINE CARBOXYPEPTIDASE DACB"/>
    <property type="match status" value="1"/>
</dbReference>
<feature type="region of interest" description="Disordered" evidence="10">
    <location>
        <begin position="383"/>
        <end position="403"/>
    </location>
</feature>
<dbReference type="InterPro" id="IPR001967">
    <property type="entry name" value="Peptidase_S11_N"/>
</dbReference>
<evidence type="ECO:0000256" key="5">
    <source>
        <dbReference type="ARBA" id="ARBA00022984"/>
    </source>
</evidence>
<dbReference type="GO" id="GO:0009002">
    <property type="term" value="F:serine-type D-Ala-D-Ala carboxypeptidase activity"/>
    <property type="evidence" value="ECO:0007669"/>
    <property type="project" value="InterPro"/>
</dbReference>
<keyword evidence="11" id="KW-0472">Membrane</keyword>
<evidence type="ECO:0000256" key="2">
    <source>
        <dbReference type="ARBA" id="ARBA00022729"/>
    </source>
</evidence>
<evidence type="ECO:0000313" key="14">
    <source>
        <dbReference type="EMBL" id="MBD8506506.1"/>
    </source>
</evidence>
<dbReference type="GO" id="GO:0071555">
    <property type="term" value="P:cell wall organization"/>
    <property type="evidence" value="ECO:0007669"/>
    <property type="project" value="UniProtKB-KW"/>
</dbReference>
<feature type="domain" description="Peptidase S11 D-alanyl-D-alanine carboxypeptidase A N-terminal" evidence="13">
    <location>
        <begin position="110"/>
        <end position="342"/>
    </location>
</feature>
<dbReference type="Pfam" id="PF00768">
    <property type="entry name" value="Peptidase_S11"/>
    <property type="match status" value="1"/>
</dbReference>
<keyword evidence="2 12" id="KW-0732">Signal</keyword>
<evidence type="ECO:0000256" key="12">
    <source>
        <dbReference type="SAM" id="SignalP"/>
    </source>
</evidence>
<keyword evidence="14" id="KW-0645">Protease</keyword>
<evidence type="ECO:0000256" key="10">
    <source>
        <dbReference type="SAM" id="MobiDB-lite"/>
    </source>
</evidence>
<sequence length="441" mass="45926">MKTPAHATFAIVTTLLIVAPTLGLLAGPHPPARAQDGTTSETLTSTPPSTTPDTADCPNRRTPGPAADSSEVPRPGQPEPSPLPIPAIPIGGPQLDACDLLVLPGAPPPPSDISAASWLLADLDTGEVLAAKDPHGRYRPASTIKTLLALVVLDNLDLAATITGTLEDANIEGSRAGIGPRGTYTNQLLLEALLLASGNDAANAFARQLGGAEATTQQMTALAQQLGALDTRVATPSGLDGPGMSSSAYDLAMLFREAMGRPEFARTITTNQVDFPGYPADPPIPGDFDRPGFALGNDNVVNWYYEPSLGGKNGFTDSARQTYVGAAEKDGRRLVLSILRADNEPQQVWQQIAALFDYGFELPRDQSVGSLDAARFLDELAAAPESDDTPRDAAAPLPTTQDPDAGSLPTRILVVGIVSAIIAIGIVSAIIRQRTGRGASL</sequence>
<evidence type="ECO:0000256" key="7">
    <source>
        <dbReference type="PIRSR" id="PIRSR618044-1"/>
    </source>
</evidence>
<keyword evidence="11" id="KW-0812">Transmembrane</keyword>
<evidence type="ECO:0000256" key="6">
    <source>
        <dbReference type="ARBA" id="ARBA00023316"/>
    </source>
</evidence>
<feature type="binding site" evidence="8">
    <location>
        <position position="312"/>
    </location>
    <ligand>
        <name>substrate</name>
    </ligand>
</feature>
<feature type="compositionally biased region" description="Pro residues" evidence="10">
    <location>
        <begin position="75"/>
        <end position="87"/>
    </location>
</feature>
<dbReference type="SUPFAM" id="SSF56601">
    <property type="entry name" value="beta-lactamase/transpeptidase-like"/>
    <property type="match status" value="1"/>
</dbReference>
<keyword evidence="11" id="KW-1133">Transmembrane helix</keyword>
<dbReference type="GO" id="GO:0006508">
    <property type="term" value="P:proteolysis"/>
    <property type="evidence" value="ECO:0007669"/>
    <property type="project" value="InterPro"/>
</dbReference>
<dbReference type="GO" id="GO:0009252">
    <property type="term" value="P:peptidoglycan biosynthetic process"/>
    <property type="evidence" value="ECO:0007669"/>
    <property type="project" value="UniProtKB-KW"/>
</dbReference>
<keyword evidence="5" id="KW-0573">Peptidoglycan synthesis</keyword>
<evidence type="ECO:0000256" key="11">
    <source>
        <dbReference type="SAM" id="Phobius"/>
    </source>
</evidence>
<dbReference type="PRINTS" id="PR00725">
    <property type="entry name" value="DADACBPTASE1"/>
</dbReference>
<reference evidence="14" key="1">
    <citation type="submission" date="2020-09" db="EMBL/GenBank/DDBJ databases">
        <title>Hoyosella lacisalsi sp. nov., a halotolerant actinobacterium isolated from soil of Lake Gudzhirganskoe.</title>
        <authorList>
            <person name="Yang Q."/>
            <person name="Guo P.Y."/>
            <person name="Liu S.W."/>
            <person name="Li F.N."/>
            <person name="Sun C.H."/>
        </authorList>
    </citation>
    <scope>NUCLEOTIDE SEQUENCE</scope>
    <source>
        <strain evidence="14">G463</strain>
    </source>
</reference>
<dbReference type="AlphaFoldDB" id="A0A927JCG6"/>
<feature type="compositionally biased region" description="Low complexity" evidence="10">
    <location>
        <begin position="38"/>
        <end position="54"/>
    </location>
</feature>
<evidence type="ECO:0000256" key="3">
    <source>
        <dbReference type="ARBA" id="ARBA00022801"/>
    </source>
</evidence>
<keyword evidence="14" id="KW-0121">Carboxypeptidase</keyword>
<dbReference type="InterPro" id="IPR018044">
    <property type="entry name" value="Peptidase_S11"/>
</dbReference>
<evidence type="ECO:0000313" key="15">
    <source>
        <dbReference type="Proteomes" id="UP000642993"/>
    </source>
</evidence>
<feature type="signal peptide" evidence="12">
    <location>
        <begin position="1"/>
        <end position="34"/>
    </location>
</feature>
<feature type="transmembrane region" description="Helical" evidence="11">
    <location>
        <begin position="412"/>
        <end position="431"/>
    </location>
</feature>
<comment type="similarity">
    <text evidence="1 9">Belongs to the peptidase S11 family.</text>
</comment>
<dbReference type="PANTHER" id="PTHR21581">
    <property type="entry name" value="D-ALANYL-D-ALANINE CARBOXYPEPTIDASE"/>
    <property type="match status" value="1"/>
</dbReference>
<name>A0A927JCG6_9ACTN</name>
<dbReference type="Gene3D" id="3.40.710.10">
    <property type="entry name" value="DD-peptidase/beta-lactamase superfamily"/>
    <property type="match status" value="1"/>
</dbReference>
<dbReference type="GO" id="GO:0008360">
    <property type="term" value="P:regulation of cell shape"/>
    <property type="evidence" value="ECO:0007669"/>
    <property type="project" value="UniProtKB-KW"/>
</dbReference>
<comment type="caution">
    <text evidence="14">The sequence shown here is derived from an EMBL/GenBank/DDBJ whole genome shotgun (WGS) entry which is preliminary data.</text>
</comment>
<keyword evidence="15" id="KW-1185">Reference proteome</keyword>
<gene>
    <name evidence="14" type="ORF">HT102_08415</name>
</gene>
<keyword evidence="3" id="KW-0378">Hydrolase</keyword>
<dbReference type="Proteomes" id="UP000642993">
    <property type="component" value="Unassembled WGS sequence"/>
</dbReference>
<evidence type="ECO:0000256" key="4">
    <source>
        <dbReference type="ARBA" id="ARBA00022960"/>
    </source>
</evidence>
<keyword evidence="6" id="KW-0961">Cell wall biogenesis/degradation</keyword>
<evidence type="ECO:0000256" key="8">
    <source>
        <dbReference type="PIRSR" id="PIRSR618044-2"/>
    </source>
</evidence>
<dbReference type="EMBL" id="JACYWE010000004">
    <property type="protein sequence ID" value="MBD8506506.1"/>
    <property type="molecule type" value="Genomic_DNA"/>
</dbReference>
<evidence type="ECO:0000259" key="13">
    <source>
        <dbReference type="Pfam" id="PF00768"/>
    </source>
</evidence>
<accession>A0A927JCG6</accession>
<organism evidence="14 15">
    <name type="scientific">Lolliginicoccus lacisalsi</name>
    <dbReference type="NCBI Taxonomy" id="2742202"/>
    <lineage>
        <taxon>Bacteria</taxon>
        <taxon>Bacillati</taxon>
        <taxon>Actinomycetota</taxon>
        <taxon>Actinomycetes</taxon>
        <taxon>Mycobacteriales</taxon>
        <taxon>Hoyosellaceae</taxon>
        <taxon>Lolliginicoccus</taxon>
    </lineage>
</organism>
<feature type="chain" id="PRO_5037793833" evidence="12">
    <location>
        <begin position="35"/>
        <end position="441"/>
    </location>
</feature>
<dbReference type="InterPro" id="IPR012338">
    <property type="entry name" value="Beta-lactam/transpept-like"/>
</dbReference>
<evidence type="ECO:0000256" key="9">
    <source>
        <dbReference type="RuleBase" id="RU004016"/>
    </source>
</evidence>